<keyword evidence="4 10" id="KW-0808">Transferase</keyword>
<dbReference type="CDD" id="cd02021">
    <property type="entry name" value="GntK"/>
    <property type="match status" value="1"/>
</dbReference>
<dbReference type="PANTHER" id="PTHR43442">
    <property type="entry name" value="GLUCONOKINASE-RELATED"/>
    <property type="match status" value="1"/>
</dbReference>
<dbReference type="GO" id="GO:0005524">
    <property type="term" value="F:ATP binding"/>
    <property type="evidence" value="ECO:0007669"/>
    <property type="project" value="UniProtKB-KW"/>
</dbReference>
<evidence type="ECO:0000313" key="12">
    <source>
        <dbReference type="Proteomes" id="UP000602087"/>
    </source>
</evidence>
<evidence type="ECO:0000256" key="10">
    <source>
        <dbReference type="RuleBase" id="RU363066"/>
    </source>
</evidence>
<accession>A0A934I4Y1</accession>
<dbReference type="Proteomes" id="UP000602087">
    <property type="component" value="Unassembled WGS sequence"/>
</dbReference>
<dbReference type="GO" id="GO:0046316">
    <property type="term" value="F:gluconokinase activity"/>
    <property type="evidence" value="ECO:0007669"/>
    <property type="project" value="UniProtKB-EC"/>
</dbReference>
<comment type="catalytic activity">
    <reaction evidence="9 10">
        <text>D-gluconate + ATP = 6-phospho-D-gluconate + ADP + H(+)</text>
        <dbReference type="Rhea" id="RHEA:19433"/>
        <dbReference type="ChEBI" id="CHEBI:15378"/>
        <dbReference type="ChEBI" id="CHEBI:18391"/>
        <dbReference type="ChEBI" id="CHEBI:30616"/>
        <dbReference type="ChEBI" id="CHEBI:58759"/>
        <dbReference type="ChEBI" id="CHEBI:456216"/>
        <dbReference type="EC" id="2.7.1.12"/>
    </reaction>
</comment>
<organism evidence="11 12">
    <name type="scientific">Sanguibacter suaedae</name>
    <dbReference type="NCBI Taxonomy" id="2795737"/>
    <lineage>
        <taxon>Bacteria</taxon>
        <taxon>Bacillati</taxon>
        <taxon>Actinomycetota</taxon>
        <taxon>Actinomycetes</taxon>
        <taxon>Micrococcales</taxon>
        <taxon>Sanguibacteraceae</taxon>
        <taxon>Sanguibacter</taxon>
    </lineage>
</organism>
<dbReference type="InterPro" id="IPR006001">
    <property type="entry name" value="Therm_gnt_kin"/>
</dbReference>
<proteinExistence type="inferred from homology"/>
<keyword evidence="5 10" id="KW-0547">Nucleotide-binding</keyword>
<keyword evidence="8" id="KW-0311">Gluconate utilization</keyword>
<evidence type="ECO:0000256" key="8">
    <source>
        <dbReference type="ARBA" id="ARBA00023064"/>
    </source>
</evidence>
<comment type="pathway">
    <text evidence="1">Carbohydrate acid metabolism.</text>
</comment>
<dbReference type="Gene3D" id="3.40.50.300">
    <property type="entry name" value="P-loop containing nucleotide triphosphate hydrolases"/>
    <property type="match status" value="1"/>
</dbReference>
<dbReference type="GO" id="GO:0019521">
    <property type="term" value="P:D-gluconate metabolic process"/>
    <property type="evidence" value="ECO:0007669"/>
    <property type="project" value="UniProtKB-KW"/>
</dbReference>
<dbReference type="InterPro" id="IPR027417">
    <property type="entry name" value="P-loop_NTPase"/>
</dbReference>
<sequence>MAPDDATARPQQDDEIQHLVVMGVSGSGKTTLATNLSERLGWPVAEADTFHPPENIAKMTAGTPLTDEDRWPWLDAIRDWLTSQAQTGRSTIVTCSALRRAYRDVLGDAQGRVRFLHVTAAPEVIGERLSRRSGHFMPPTLLPSQLSTLEPLTDDEDGTTLAVDVPPDVVMDRALEALGLTTES</sequence>
<evidence type="ECO:0000256" key="7">
    <source>
        <dbReference type="ARBA" id="ARBA00022840"/>
    </source>
</evidence>
<dbReference type="GO" id="GO:0005737">
    <property type="term" value="C:cytoplasm"/>
    <property type="evidence" value="ECO:0007669"/>
    <property type="project" value="TreeGrafter"/>
</dbReference>
<evidence type="ECO:0000256" key="9">
    <source>
        <dbReference type="ARBA" id="ARBA00048090"/>
    </source>
</evidence>
<evidence type="ECO:0000256" key="3">
    <source>
        <dbReference type="ARBA" id="ARBA00012054"/>
    </source>
</evidence>
<name>A0A934I4Y1_9MICO</name>
<evidence type="ECO:0000256" key="1">
    <source>
        <dbReference type="ARBA" id="ARBA00004761"/>
    </source>
</evidence>
<evidence type="ECO:0000313" key="11">
    <source>
        <dbReference type="EMBL" id="MBI9115293.1"/>
    </source>
</evidence>
<dbReference type="FunFam" id="3.40.50.300:FF:000522">
    <property type="entry name" value="Gluconokinase"/>
    <property type="match status" value="1"/>
</dbReference>
<gene>
    <name evidence="11" type="ORF">JAV76_09750</name>
</gene>
<dbReference type="EMBL" id="JAEINH010000007">
    <property type="protein sequence ID" value="MBI9115293.1"/>
    <property type="molecule type" value="Genomic_DNA"/>
</dbReference>
<comment type="similarity">
    <text evidence="2 10">Belongs to the gluconokinase GntK/GntV family.</text>
</comment>
<dbReference type="PANTHER" id="PTHR43442:SF3">
    <property type="entry name" value="GLUCONOKINASE-RELATED"/>
    <property type="match status" value="1"/>
</dbReference>
<evidence type="ECO:0000256" key="6">
    <source>
        <dbReference type="ARBA" id="ARBA00022777"/>
    </source>
</evidence>
<dbReference type="NCBIfam" id="TIGR01313">
    <property type="entry name" value="therm_gnt_kin"/>
    <property type="match status" value="1"/>
</dbReference>
<keyword evidence="7 10" id="KW-0067">ATP-binding</keyword>
<keyword evidence="12" id="KW-1185">Reference proteome</keyword>
<keyword evidence="6 10" id="KW-0418">Kinase</keyword>
<reference evidence="11" key="1">
    <citation type="submission" date="2020-12" db="EMBL/GenBank/DDBJ databases">
        <title>Sanguibacter suaedae sp. nov., isolated from Suaeda aralocaspica.</title>
        <authorList>
            <person name="Ma Q."/>
        </authorList>
    </citation>
    <scope>NUCLEOTIDE SEQUENCE</scope>
    <source>
        <strain evidence="11">YZGR15</strain>
    </source>
</reference>
<dbReference type="Pfam" id="PF13671">
    <property type="entry name" value="AAA_33"/>
    <property type="match status" value="1"/>
</dbReference>
<protein>
    <recommendedName>
        <fullName evidence="3 10">Gluconokinase</fullName>
        <ecNumber evidence="3 10">2.7.1.12</ecNumber>
    </recommendedName>
</protein>
<evidence type="ECO:0000256" key="2">
    <source>
        <dbReference type="ARBA" id="ARBA00008420"/>
    </source>
</evidence>
<dbReference type="EC" id="2.7.1.12" evidence="3 10"/>
<comment type="caution">
    <text evidence="11">The sequence shown here is derived from an EMBL/GenBank/DDBJ whole genome shotgun (WGS) entry which is preliminary data.</text>
</comment>
<dbReference type="AlphaFoldDB" id="A0A934I4Y1"/>
<evidence type="ECO:0000256" key="5">
    <source>
        <dbReference type="ARBA" id="ARBA00022741"/>
    </source>
</evidence>
<evidence type="ECO:0000256" key="4">
    <source>
        <dbReference type="ARBA" id="ARBA00022679"/>
    </source>
</evidence>
<dbReference type="RefSeq" id="WP_198733861.1">
    <property type="nucleotide sequence ID" value="NZ_JAEINH010000007.1"/>
</dbReference>
<dbReference type="SUPFAM" id="SSF52540">
    <property type="entry name" value="P-loop containing nucleoside triphosphate hydrolases"/>
    <property type="match status" value="1"/>
</dbReference>